<proteinExistence type="inferred from homology"/>
<dbReference type="AlphaFoldDB" id="A0A9J6P203"/>
<feature type="transmembrane region" description="Helical" evidence="6">
    <location>
        <begin position="197"/>
        <end position="218"/>
    </location>
</feature>
<evidence type="ECO:0000259" key="7">
    <source>
        <dbReference type="Pfam" id="PF02683"/>
    </source>
</evidence>
<evidence type="ECO:0000256" key="3">
    <source>
        <dbReference type="ARBA" id="ARBA00022692"/>
    </source>
</evidence>
<keyword evidence="3 6" id="KW-0812">Transmembrane</keyword>
<feature type="transmembrane region" description="Helical" evidence="6">
    <location>
        <begin position="53"/>
        <end position="78"/>
    </location>
</feature>
<protein>
    <submittedName>
        <fullName evidence="8">Sulfite exporter TauE/SafE family protein</fullName>
    </submittedName>
</protein>
<evidence type="ECO:0000313" key="8">
    <source>
        <dbReference type="EMBL" id="MCM1989917.1"/>
    </source>
</evidence>
<keyword evidence="5 6" id="KW-0472">Membrane</keyword>
<name>A0A9J6P203_9CLOT</name>
<comment type="subcellular location">
    <subcellularLocation>
        <location evidence="1">Membrane</location>
        <topology evidence="1">Multi-pass membrane protein</topology>
    </subcellularLocation>
</comment>
<dbReference type="InterPro" id="IPR003834">
    <property type="entry name" value="Cyt_c_assmbl_TM_dom"/>
</dbReference>
<dbReference type="RefSeq" id="WP_250858944.1">
    <property type="nucleotide sequence ID" value="NZ_JAGSOJ010000002.1"/>
</dbReference>
<dbReference type="GO" id="GO:0017004">
    <property type="term" value="P:cytochrome complex assembly"/>
    <property type="evidence" value="ECO:0007669"/>
    <property type="project" value="InterPro"/>
</dbReference>
<comment type="caution">
    <text evidence="8">The sequence shown here is derived from an EMBL/GenBank/DDBJ whole genome shotgun (WGS) entry which is preliminary data.</text>
</comment>
<feature type="transmembrane region" description="Helical" evidence="6">
    <location>
        <begin position="6"/>
        <end position="32"/>
    </location>
</feature>
<dbReference type="EMBL" id="JAGSOJ010000002">
    <property type="protein sequence ID" value="MCM1989917.1"/>
    <property type="molecule type" value="Genomic_DNA"/>
</dbReference>
<evidence type="ECO:0000256" key="4">
    <source>
        <dbReference type="ARBA" id="ARBA00022989"/>
    </source>
</evidence>
<evidence type="ECO:0000313" key="9">
    <source>
        <dbReference type="Proteomes" id="UP001056429"/>
    </source>
</evidence>
<evidence type="ECO:0000256" key="6">
    <source>
        <dbReference type="SAM" id="Phobius"/>
    </source>
</evidence>
<dbReference type="PANTHER" id="PTHR31272">
    <property type="entry name" value="CYTOCHROME C-TYPE BIOGENESIS PROTEIN HI_1454-RELATED"/>
    <property type="match status" value="1"/>
</dbReference>
<gene>
    <name evidence="8" type="ORF">KDK92_09205</name>
</gene>
<evidence type="ECO:0000256" key="1">
    <source>
        <dbReference type="ARBA" id="ARBA00004141"/>
    </source>
</evidence>
<organism evidence="8 9">
    <name type="scientific">Oceanirhabdus seepicola</name>
    <dbReference type="NCBI Taxonomy" id="2828781"/>
    <lineage>
        <taxon>Bacteria</taxon>
        <taxon>Bacillati</taxon>
        <taxon>Bacillota</taxon>
        <taxon>Clostridia</taxon>
        <taxon>Eubacteriales</taxon>
        <taxon>Clostridiaceae</taxon>
        <taxon>Oceanirhabdus</taxon>
    </lineage>
</organism>
<accession>A0A9J6P203</accession>
<dbReference type="PANTHER" id="PTHR31272:SF4">
    <property type="entry name" value="CYTOCHROME C-TYPE BIOGENESIS PROTEIN HI_1454-RELATED"/>
    <property type="match status" value="1"/>
</dbReference>
<dbReference type="GO" id="GO:0016020">
    <property type="term" value="C:membrane"/>
    <property type="evidence" value="ECO:0007669"/>
    <property type="project" value="UniProtKB-SubCell"/>
</dbReference>
<keyword evidence="9" id="KW-1185">Reference proteome</keyword>
<feature type="transmembrane region" description="Helical" evidence="6">
    <location>
        <begin position="125"/>
        <end position="151"/>
    </location>
</feature>
<evidence type="ECO:0000256" key="5">
    <source>
        <dbReference type="ARBA" id="ARBA00023136"/>
    </source>
</evidence>
<comment type="similarity">
    <text evidence="2">Belongs to the DsbD family.</text>
</comment>
<reference evidence="8" key="2">
    <citation type="submission" date="2021-04" db="EMBL/GenBank/DDBJ databases">
        <authorList>
            <person name="Dong X."/>
        </authorList>
    </citation>
    <scope>NUCLEOTIDE SEQUENCE</scope>
    <source>
        <strain evidence="8">ZWT</strain>
    </source>
</reference>
<sequence>MKDVNIFLAFSAGVLSFLSPCALSLMPGYLGYLMGLNKDEGKDINKKSIMVKAFLFVIGFTLVFTLMGLTITSIGRFLVFNKKVLTQVGGVFVIILGIQTMGISRLKVFKKEKKAIKINFRKREFGPFILGVAFAAGWTPCISVISSSIAIYASNAESFTKGVILLIFYSIGLAVPFLLSALLLTRAQEKFILMKKYSKGISIVSGILLIIMGLLLFFDKFEQINSIF</sequence>
<evidence type="ECO:0000256" key="2">
    <source>
        <dbReference type="ARBA" id="ARBA00006143"/>
    </source>
</evidence>
<feature type="transmembrane region" description="Helical" evidence="6">
    <location>
        <begin position="163"/>
        <end position="185"/>
    </location>
</feature>
<keyword evidence="4 6" id="KW-1133">Transmembrane helix</keyword>
<dbReference type="Proteomes" id="UP001056429">
    <property type="component" value="Unassembled WGS sequence"/>
</dbReference>
<feature type="transmembrane region" description="Helical" evidence="6">
    <location>
        <begin position="84"/>
        <end position="104"/>
    </location>
</feature>
<dbReference type="InterPro" id="IPR051790">
    <property type="entry name" value="Cytochrome_c-biogenesis_DsbD"/>
</dbReference>
<reference evidence="8" key="1">
    <citation type="journal article" date="2021" name="mSystems">
        <title>Bacteria and Archaea Synergistically Convert Glycine Betaine to Biogenic Methane in the Formosa Cold Seep of the South China Sea.</title>
        <authorList>
            <person name="Li L."/>
            <person name="Zhang W."/>
            <person name="Zhang S."/>
            <person name="Song L."/>
            <person name="Sun Q."/>
            <person name="Zhang H."/>
            <person name="Xiang H."/>
            <person name="Dong X."/>
        </authorList>
    </citation>
    <scope>NUCLEOTIDE SEQUENCE</scope>
    <source>
        <strain evidence="8">ZWT</strain>
    </source>
</reference>
<feature type="domain" description="Cytochrome C biogenesis protein transmembrane" evidence="7">
    <location>
        <begin position="6"/>
        <end position="190"/>
    </location>
</feature>
<dbReference type="Pfam" id="PF02683">
    <property type="entry name" value="DsbD_TM"/>
    <property type="match status" value="1"/>
</dbReference>